<name>A0A6P1NTX9_9MICC</name>
<evidence type="ECO:0000256" key="2">
    <source>
        <dbReference type="PIRSR" id="PIRSR637460-2"/>
    </source>
</evidence>
<feature type="active site" description="Nucleophile" evidence="1">
    <location>
        <position position="47"/>
    </location>
</feature>
<dbReference type="GO" id="GO:0004806">
    <property type="term" value="F:triacylglycerol lipase activity"/>
    <property type="evidence" value="ECO:0007669"/>
    <property type="project" value="TreeGrafter"/>
</dbReference>
<keyword evidence="3" id="KW-0732">Signal</keyword>
<accession>A0A6P1NTX9</accession>
<dbReference type="InterPro" id="IPR013830">
    <property type="entry name" value="SGNH_hydro"/>
</dbReference>
<keyword evidence="2" id="KW-1015">Disulfide bond</keyword>
<gene>
    <name evidence="5" type="ORF">GU243_11545</name>
</gene>
<dbReference type="AlphaFoldDB" id="A0A6P1NTX9"/>
<feature type="active site" evidence="1">
    <location>
        <position position="246"/>
    </location>
</feature>
<protein>
    <submittedName>
        <fullName evidence="5">Lipase</fullName>
    </submittedName>
</protein>
<evidence type="ECO:0000256" key="1">
    <source>
        <dbReference type="PIRSR" id="PIRSR637460-1"/>
    </source>
</evidence>
<reference evidence="5 6" key="1">
    <citation type="submission" date="2020-01" db="EMBL/GenBank/DDBJ databases">
        <title>Pseudarthrobacter psychrotolerans sp. nov., isolated from antarctic soil.</title>
        <authorList>
            <person name="Shin Y."/>
            <person name="Park W."/>
        </authorList>
    </citation>
    <scope>NUCLEOTIDE SEQUENCE [LARGE SCALE GENOMIC DNA]</scope>
    <source>
        <strain evidence="5 6">YJ56</strain>
    </source>
</reference>
<feature type="domain" description="SGNH hydrolase-type esterase" evidence="4">
    <location>
        <begin position="43"/>
        <end position="253"/>
    </location>
</feature>
<feature type="chain" id="PRO_5026742152" evidence="3">
    <location>
        <begin position="34"/>
        <end position="269"/>
    </location>
</feature>
<feature type="disulfide bond" evidence="2">
    <location>
        <begin position="62"/>
        <end position="87"/>
    </location>
</feature>
<dbReference type="GO" id="GO:0019433">
    <property type="term" value="P:triglyceride catabolic process"/>
    <property type="evidence" value="ECO:0007669"/>
    <property type="project" value="TreeGrafter"/>
</dbReference>
<dbReference type="PANTHER" id="PTHR37981">
    <property type="entry name" value="LIPASE 2"/>
    <property type="match status" value="1"/>
</dbReference>
<organism evidence="5 6">
    <name type="scientific">Pseudarthrobacter psychrotolerans</name>
    <dbReference type="NCBI Taxonomy" id="2697569"/>
    <lineage>
        <taxon>Bacteria</taxon>
        <taxon>Bacillati</taxon>
        <taxon>Actinomycetota</taxon>
        <taxon>Actinomycetes</taxon>
        <taxon>Micrococcales</taxon>
        <taxon>Micrococcaceae</taxon>
        <taxon>Pseudarthrobacter</taxon>
    </lineage>
</organism>
<sequence length="269" mass="27200">MAPSAARRRRSAFAAGLATMAMALGFAAVPAEAAPPPKADYVALGDSYAAGQGAAPYTDRTCFVSRKGYPAIANNLRDIRLTANAGCSGQVTADVIADAQATVDSGTEIVTVTVGGNDLGTTNVLLSCLPAPTPDCAGALATVQTKLTDGSLASSLAGVVAAIRSKSLTAKIVFTGYPRLFAPDHAFAAVANPLADGLNGVIAGVALQTGSQFVDVAPAFATHGIGSAEPWINFSAAGVLDPANFHPNGEGYRHGYYASLVSQRAFALN</sequence>
<dbReference type="Proteomes" id="UP000464186">
    <property type="component" value="Chromosome"/>
</dbReference>
<dbReference type="KEGG" id="psey:GU243_11545"/>
<dbReference type="CDD" id="cd01823">
    <property type="entry name" value="SEST_like"/>
    <property type="match status" value="1"/>
</dbReference>
<evidence type="ECO:0000256" key="3">
    <source>
        <dbReference type="SAM" id="SignalP"/>
    </source>
</evidence>
<dbReference type="PANTHER" id="PTHR37981:SF1">
    <property type="entry name" value="SGNH HYDROLASE-TYPE ESTERASE DOMAIN-CONTAINING PROTEIN"/>
    <property type="match status" value="1"/>
</dbReference>
<dbReference type="SUPFAM" id="SSF52266">
    <property type="entry name" value="SGNH hydrolase"/>
    <property type="match status" value="1"/>
</dbReference>
<dbReference type="EMBL" id="CP047898">
    <property type="protein sequence ID" value="QHK20261.1"/>
    <property type="molecule type" value="Genomic_DNA"/>
</dbReference>
<dbReference type="InterPro" id="IPR037460">
    <property type="entry name" value="SEST-like"/>
</dbReference>
<feature type="disulfide bond" evidence="2">
    <location>
        <begin position="128"/>
        <end position="136"/>
    </location>
</feature>
<proteinExistence type="predicted"/>
<dbReference type="InterPro" id="IPR036514">
    <property type="entry name" value="SGNH_hydro_sf"/>
</dbReference>
<feature type="signal peptide" evidence="3">
    <location>
        <begin position="1"/>
        <end position="33"/>
    </location>
</feature>
<dbReference type="Gene3D" id="3.40.50.1110">
    <property type="entry name" value="SGNH hydrolase"/>
    <property type="match status" value="1"/>
</dbReference>
<dbReference type="Pfam" id="PF13472">
    <property type="entry name" value="Lipase_GDSL_2"/>
    <property type="match status" value="1"/>
</dbReference>
<evidence type="ECO:0000313" key="5">
    <source>
        <dbReference type="EMBL" id="QHK20261.1"/>
    </source>
</evidence>
<evidence type="ECO:0000313" key="6">
    <source>
        <dbReference type="Proteomes" id="UP000464186"/>
    </source>
</evidence>
<keyword evidence="6" id="KW-1185">Reference proteome</keyword>
<evidence type="ECO:0000259" key="4">
    <source>
        <dbReference type="Pfam" id="PF13472"/>
    </source>
</evidence>